<name>A2DH62_TRIV3</name>
<reference evidence="2" key="2">
    <citation type="journal article" date="2007" name="Science">
        <title>Draft genome sequence of the sexually transmitted pathogen Trichomonas vaginalis.</title>
        <authorList>
            <person name="Carlton J.M."/>
            <person name="Hirt R.P."/>
            <person name="Silva J.C."/>
            <person name="Delcher A.L."/>
            <person name="Schatz M."/>
            <person name="Zhao Q."/>
            <person name="Wortman J.R."/>
            <person name="Bidwell S.L."/>
            <person name="Alsmark U.C.M."/>
            <person name="Besteiro S."/>
            <person name="Sicheritz-Ponten T."/>
            <person name="Noel C.J."/>
            <person name="Dacks J.B."/>
            <person name="Foster P.G."/>
            <person name="Simillion C."/>
            <person name="Van de Peer Y."/>
            <person name="Miranda-Saavedra D."/>
            <person name="Barton G.J."/>
            <person name="Westrop G.D."/>
            <person name="Mueller S."/>
            <person name="Dessi D."/>
            <person name="Fiori P.L."/>
            <person name="Ren Q."/>
            <person name="Paulsen I."/>
            <person name="Zhang H."/>
            <person name="Bastida-Corcuera F.D."/>
            <person name="Simoes-Barbosa A."/>
            <person name="Brown M.T."/>
            <person name="Hayes R.D."/>
            <person name="Mukherjee M."/>
            <person name="Okumura C.Y."/>
            <person name="Schneider R."/>
            <person name="Smith A.J."/>
            <person name="Vanacova S."/>
            <person name="Villalvazo M."/>
            <person name="Haas B.J."/>
            <person name="Pertea M."/>
            <person name="Feldblyum T.V."/>
            <person name="Utterback T.R."/>
            <person name="Shu C.L."/>
            <person name="Osoegawa K."/>
            <person name="de Jong P.J."/>
            <person name="Hrdy I."/>
            <person name="Horvathova L."/>
            <person name="Zubacova Z."/>
            <person name="Dolezal P."/>
            <person name="Malik S.B."/>
            <person name="Logsdon J.M. Jr."/>
            <person name="Henze K."/>
            <person name="Gupta A."/>
            <person name="Wang C.C."/>
            <person name="Dunne R.L."/>
            <person name="Upcroft J.A."/>
            <person name="Upcroft P."/>
            <person name="White O."/>
            <person name="Salzberg S.L."/>
            <person name="Tang P."/>
            <person name="Chiu C.-H."/>
            <person name="Lee Y.-S."/>
            <person name="Embley T.M."/>
            <person name="Coombs G.H."/>
            <person name="Mottram J.C."/>
            <person name="Tachezy J."/>
            <person name="Fraser-Liggett C.M."/>
            <person name="Johnson P.J."/>
        </authorList>
    </citation>
    <scope>NUCLEOTIDE SEQUENCE [LARGE SCALE GENOMIC DNA]</scope>
    <source>
        <strain evidence="2">G3</strain>
    </source>
</reference>
<evidence type="ECO:0000256" key="1">
    <source>
        <dbReference type="SAM" id="Coils"/>
    </source>
</evidence>
<feature type="coiled-coil region" evidence="1">
    <location>
        <begin position="476"/>
        <end position="503"/>
    </location>
</feature>
<dbReference type="Proteomes" id="UP000001542">
    <property type="component" value="Unassembled WGS sequence"/>
</dbReference>
<dbReference type="Gene3D" id="1.20.120.330">
    <property type="entry name" value="Nucleotidyltransferases domain 2"/>
    <property type="match status" value="1"/>
</dbReference>
<feature type="coiled-coil region" evidence="1">
    <location>
        <begin position="180"/>
        <end position="352"/>
    </location>
</feature>
<dbReference type="PANTHER" id="PTHR23159:SF31">
    <property type="entry name" value="CENTROSOME-ASSOCIATED PROTEIN CEP250 ISOFORM X1"/>
    <property type="match status" value="1"/>
</dbReference>
<sequence length="871" mass="100312">MNVDISSSLEEINEGGKKGIILMNKIKQENESLSNENIKLIKQIAKLKNQVDKAVGSSTDAEQVRVRNQQLEQQLLNANSKSAEFENRLNIALKKIDELQNCKDQHSKVQKPAFGLNAELNEKINTLTTQVSGLEDQLAKEKSAKFALQTEIDQIYTFASQCFKSTIQSSASLIENILKLQEIKEKYSDSQVQMNHLLNKCQKLKQQIKKIDETSQNAITSIKLDNERLVKSLERYKSENINLTQNLNDYRNKIAKLEQDNIDSNSKIQQQQEQSINSIRELQNKHQQEIEALKQQLKNEQANNNKLSGEILSLNLKIDSSEKDLKIIQEKMNVLQSKVTKWKGKYREAQEKLQTPPPPPPKPEISPEEFEKVVKKNTDLSNENEHINEILKQKELFESEIQAKLAESYKCIKYLKKEIKSITELNEIPNGVWLHCKVPREISDFVHEVSSNPATKLSIKIPQIINSIYEFYKESNEKWAISAQKARDELENSKKKLNILTSYLSRLFPDVVINFEGIADEEKSREILHTSILKWKEAQKDTNMQLDELRKSVNVHFGVLGVDSFSDASKAVTELIFKAKKLKKDNKLLSNQLSQSLQNEESLERSLKKIQDQKAKTLDTIHVLEQENTQLAQRIHELETLPPDPTMTSQIQKQKQELVQFDKVIGDLNIKLQASLDENAALVHENEQLKSEIQEAIESIKKFKAQGDNMKEDASYKYDELVTKIKQQKKQIKFERTTFESQYQKLQSQSEQIIASLKTRIAELESENEKINNKNVDLQTSLKTAETKFAALLDEKEREKKNLESQLQARLNSMSSDMHHQVENAQMNTDLAMKHVMQTLVHAFPFLYNSGSDLSICEYERIHCSTKREIR</sequence>
<dbReference type="InParanoid" id="A2DH62"/>
<dbReference type="PANTHER" id="PTHR23159">
    <property type="entry name" value="CENTROSOMAL PROTEIN 2"/>
    <property type="match status" value="1"/>
</dbReference>
<evidence type="ECO:0000313" key="2">
    <source>
        <dbReference type="EMBL" id="EAY20372.1"/>
    </source>
</evidence>
<dbReference type="KEGG" id="tva:5465909"/>
<feature type="coiled-coil region" evidence="1">
    <location>
        <begin position="579"/>
        <end position="641"/>
    </location>
</feature>
<dbReference type="VEuPathDB" id="TrichDB:TVAGG3_0340930"/>
<dbReference type="STRING" id="5722.A2DH62"/>
<dbReference type="SMR" id="A2DH62"/>
<dbReference type="EMBL" id="DS113199">
    <property type="protein sequence ID" value="EAY20372.1"/>
    <property type="molecule type" value="Genomic_DNA"/>
</dbReference>
<keyword evidence="1" id="KW-0175">Coiled coil</keyword>
<evidence type="ECO:0000313" key="3">
    <source>
        <dbReference type="Proteomes" id="UP000001542"/>
    </source>
</evidence>
<gene>
    <name evidence="2" type="ORF">TVAG_193480</name>
</gene>
<protein>
    <submittedName>
        <fullName evidence="2">Uncharacterized protein</fullName>
    </submittedName>
</protein>
<keyword evidence="3" id="KW-1185">Reference proteome</keyword>
<feature type="coiled-coil region" evidence="1">
    <location>
        <begin position="672"/>
        <end position="813"/>
    </location>
</feature>
<dbReference type="VEuPathDB" id="TrichDB:TVAG_193480"/>
<organism evidence="2 3">
    <name type="scientific">Trichomonas vaginalis (strain ATCC PRA-98 / G3)</name>
    <dbReference type="NCBI Taxonomy" id="412133"/>
    <lineage>
        <taxon>Eukaryota</taxon>
        <taxon>Metamonada</taxon>
        <taxon>Parabasalia</taxon>
        <taxon>Trichomonadida</taxon>
        <taxon>Trichomonadidae</taxon>
        <taxon>Trichomonas</taxon>
    </lineage>
</organism>
<accession>A2DH62</accession>
<reference evidence="2" key="1">
    <citation type="submission" date="2006-10" db="EMBL/GenBank/DDBJ databases">
        <authorList>
            <person name="Amadeo P."/>
            <person name="Zhao Q."/>
            <person name="Wortman J."/>
            <person name="Fraser-Liggett C."/>
            <person name="Carlton J."/>
        </authorList>
    </citation>
    <scope>NUCLEOTIDE SEQUENCE</scope>
    <source>
        <strain evidence="2">G3</strain>
    </source>
</reference>
<feature type="coiled-coil region" evidence="1">
    <location>
        <begin position="23"/>
        <end position="144"/>
    </location>
</feature>
<dbReference type="AlphaFoldDB" id="A2DH62"/>
<proteinExistence type="predicted"/>